<dbReference type="InterPro" id="IPR000253">
    <property type="entry name" value="FHA_dom"/>
</dbReference>
<keyword evidence="4" id="KW-0238">DNA-binding</keyword>
<dbReference type="InterPro" id="IPR003018">
    <property type="entry name" value="GAF"/>
</dbReference>
<evidence type="ECO:0000256" key="5">
    <source>
        <dbReference type="ARBA" id="ARBA00023163"/>
    </source>
</evidence>
<accession>A0A6J4N834</accession>
<dbReference type="PRINTS" id="PR01590">
    <property type="entry name" value="HTHFIS"/>
</dbReference>
<dbReference type="SUPFAM" id="SSF52540">
    <property type="entry name" value="P-loop containing nucleoside triphosphate hydrolases"/>
    <property type="match status" value="1"/>
</dbReference>
<dbReference type="GO" id="GO:0006355">
    <property type="term" value="P:regulation of DNA-templated transcription"/>
    <property type="evidence" value="ECO:0007669"/>
    <property type="project" value="InterPro"/>
</dbReference>
<dbReference type="GO" id="GO:0005524">
    <property type="term" value="F:ATP binding"/>
    <property type="evidence" value="ECO:0007669"/>
    <property type="project" value="UniProtKB-KW"/>
</dbReference>
<dbReference type="SMART" id="SM00240">
    <property type="entry name" value="FHA"/>
    <property type="match status" value="1"/>
</dbReference>
<dbReference type="Pfam" id="PF00158">
    <property type="entry name" value="Sigma54_activat"/>
    <property type="match status" value="1"/>
</dbReference>
<evidence type="ECO:0000313" key="8">
    <source>
        <dbReference type="EMBL" id="CAA9377704.1"/>
    </source>
</evidence>
<keyword evidence="1" id="KW-0547">Nucleotide-binding</keyword>
<sequence>MALNGETKPEPIFLNLNEGESFVFGRHAVCDLPVKDIAVSRQHCRIVRQSDVFNLEDLGSRNGTFLNNLPIKARRLEHGDQIRVGNFYFMFLVDENDNAPFAGASFDDGTLVTNSTIRLFPNHEANEFPTDLNVLIKLGKAINEIKETEDLQCKILEIILEFIPARRSAILLTDDNLSEPQAVCVSAKSYSDSAPMQISRTVSEQVLREQVALLSNDLSDKNLEKAESLIASRVTSLLCVPLHIGSQKGLIYLDSSDPGVRFTESHLEQMTAVSFLVSAALENVESIKNLRQENEILKDNLHIETNMVGESPPLKEVFRLISRVAPSDSTVLITGESGTGKELVAQAIHRNSPRQTAPFVAINCAALNENLLESELFGHEKGAFTGALSQKKGKLEIADGGTVFLDEIGELAPMIQVKLLRVLQEREFERVGGTKTIKVNVRVIAATNRSLEDEVKNGKFRSDLFFRLNVVQIKVPPLRERKSDIYLLAQHFVHKYSERCHRKVVGLSGEAGKILLEGEWQGNIRELENVIERAVVLGTTDKILPEDLPNEMVERAAPNADFNGDFYEQVKQAKQTIVLSAVQNTGGNFTEAARLLGVHPNNLHRIVRELGIKEKLKIQK</sequence>
<dbReference type="FunFam" id="3.40.50.300:FF:000006">
    <property type="entry name" value="DNA-binding transcriptional regulator NtrC"/>
    <property type="match status" value="1"/>
</dbReference>
<dbReference type="PROSITE" id="PS50006">
    <property type="entry name" value="FHA_DOMAIN"/>
    <property type="match status" value="1"/>
</dbReference>
<feature type="domain" description="FHA" evidence="6">
    <location>
        <begin position="22"/>
        <end position="71"/>
    </location>
</feature>
<evidence type="ECO:0000256" key="1">
    <source>
        <dbReference type="ARBA" id="ARBA00022741"/>
    </source>
</evidence>
<keyword evidence="2" id="KW-0067">ATP-binding</keyword>
<dbReference type="PROSITE" id="PS00675">
    <property type="entry name" value="SIGMA54_INTERACT_1"/>
    <property type="match status" value="1"/>
</dbReference>
<reference evidence="8" key="1">
    <citation type="submission" date="2020-02" db="EMBL/GenBank/DDBJ databases">
        <authorList>
            <person name="Meier V. D."/>
        </authorList>
    </citation>
    <scope>NUCLEOTIDE SEQUENCE</scope>
    <source>
        <strain evidence="8">AVDCRST_MAG74</strain>
    </source>
</reference>
<dbReference type="InterPro" id="IPR025662">
    <property type="entry name" value="Sigma_54_int_dom_ATP-bd_1"/>
</dbReference>
<dbReference type="PROSITE" id="PS00676">
    <property type="entry name" value="SIGMA54_INTERACT_2"/>
    <property type="match status" value="1"/>
</dbReference>
<dbReference type="Pfam" id="PF25601">
    <property type="entry name" value="AAA_lid_14"/>
    <property type="match status" value="1"/>
</dbReference>
<dbReference type="InterPro" id="IPR003593">
    <property type="entry name" value="AAA+_ATPase"/>
</dbReference>
<dbReference type="InterPro" id="IPR008984">
    <property type="entry name" value="SMAD_FHA_dom_sf"/>
</dbReference>
<dbReference type="InterPro" id="IPR027417">
    <property type="entry name" value="P-loop_NTPase"/>
</dbReference>
<dbReference type="Pfam" id="PF13185">
    <property type="entry name" value="GAF_2"/>
    <property type="match status" value="1"/>
</dbReference>
<feature type="domain" description="Sigma-54 factor interaction" evidence="7">
    <location>
        <begin position="307"/>
        <end position="536"/>
    </location>
</feature>
<keyword evidence="5" id="KW-0804">Transcription</keyword>
<protein>
    <submittedName>
        <fullName evidence="8">Response regulator of zinc sigma-54-dependent two-component system</fullName>
    </submittedName>
</protein>
<dbReference type="SMART" id="SM00382">
    <property type="entry name" value="AAA"/>
    <property type="match status" value="1"/>
</dbReference>
<gene>
    <name evidence="8" type="ORF">AVDCRST_MAG74-107</name>
</gene>
<evidence type="ECO:0000259" key="7">
    <source>
        <dbReference type="PROSITE" id="PS50045"/>
    </source>
</evidence>
<dbReference type="InterPro" id="IPR002078">
    <property type="entry name" value="Sigma_54_int"/>
</dbReference>
<organism evidence="8">
    <name type="scientific">uncultured Pyrinomonadaceae bacterium</name>
    <dbReference type="NCBI Taxonomy" id="2283094"/>
    <lineage>
        <taxon>Bacteria</taxon>
        <taxon>Pseudomonadati</taxon>
        <taxon>Acidobacteriota</taxon>
        <taxon>Blastocatellia</taxon>
        <taxon>Blastocatellales</taxon>
        <taxon>Pyrinomonadaceae</taxon>
        <taxon>environmental samples</taxon>
    </lineage>
</organism>
<dbReference type="InterPro" id="IPR002197">
    <property type="entry name" value="HTH_Fis"/>
</dbReference>
<dbReference type="AlphaFoldDB" id="A0A6J4N834"/>
<dbReference type="SUPFAM" id="SSF55781">
    <property type="entry name" value="GAF domain-like"/>
    <property type="match status" value="1"/>
</dbReference>
<dbReference type="SUPFAM" id="SSF46689">
    <property type="entry name" value="Homeodomain-like"/>
    <property type="match status" value="1"/>
</dbReference>
<dbReference type="InterPro" id="IPR009057">
    <property type="entry name" value="Homeodomain-like_sf"/>
</dbReference>
<dbReference type="Gene3D" id="1.10.10.60">
    <property type="entry name" value="Homeodomain-like"/>
    <property type="match status" value="1"/>
</dbReference>
<dbReference type="Gene3D" id="1.10.8.60">
    <property type="match status" value="1"/>
</dbReference>
<dbReference type="GO" id="GO:0043565">
    <property type="term" value="F:sequence-specific DNA binding"/>
    <property type="evidence" value="ECO:0007669"/>
    <property type="project" value="InterPro"/>
</dbReference>
<dbReference type="CDD" id="cd00009">
    <property type="entry name" value="AAA"/>
    <property type="match status" value="1"/>
</dbReference>
<evidence type="ECO:0000256" key="3">
    <source>
        <dbReference type="ARBA" id="ARBA00023015"/>
    </source>
</evidence>
<dbReference type="PROSITE" id="PS50045">
    <property type="entry name" value="SIGMA54_INTERACT_4"/>
    <property type="match status" value="1"/>
</dbReference>
<dbReference type="Gene3D" id="2.60.200.20">
    <property type="match status" value="1"/>
</dbReference>
<evidence type="ECO:0000256" key="2">
    <source>
        <dbReference type="ARBA" id="ARBA00022840"/>
    </source>
</evidence>
<keyword evidence="3" id="KW-0805">Transcription regulation</keyword>
<dbReference type="InterPro" id="IPR058031">
    <property type="entry name" value="AAA_lid_NorR"/>
</dbReference>
<proteinExistence type="predicted"/>
<dbReference type="InterPro" id="IPR029016">
    <property type="entry name" value="GAF-like_dom_sf"/>
</dbReference>
<evidence type="ECO:0000259" key="6">
    <source>
        <dbReference type="PROSITE" id="PS50006"/>
    </source>
</evidence>
<name>A0A6J4N834_9BACT</name>
<dbReference type="CDD" id="cd00060">
    <property type="entry name" value="FHA"/>
    <property type="match status" value="1"/>
</dbReference>
<evidence type="ECO:0000256" key="4">
    <source>
        <dbReference type="ARBA" id="ARBA00023125"/>
    </source>
</evidence>
<dbReference type="EMBL" id="CADCUR010000011">
    <property type="protein sequence ID" value="CAA9377704.1"/>
    <property type="molecule type" value="Genomic_DNA"/>
</dbReference>
<dbReference type="Pfam" id="PF00498">
    <property type="entry name" value="FHA"/>
    <property type="match status" value="1"/>
</dbReference>
<dbReference type="SUPFAM" id="SSF49879">
    <property type="entry name" value="SMAD/FHA domain"/>
    <property type="match status" value="1"/>
</dbReference>
<dbReference type="SMART" id="SM00065">
    <property type="entry name" value="GAF"/>
    <property type="match status" value="1"/>
</dbReference>
<dbReference type="Gene3D" id="3.40.50.300">
    <property type="entry name" value="P-loop containing nucleotide triphosphate hydrolases"/>
    <property type="match status" value="1"/>
</dbReference>
<dbReference type="PANTHER" id="PTHR32071">
    <property type="entry name" value="TRANSCRIPTIONAL REGULATORY PROTEIN"/>
    <property type="match status" value="1"/>
</dbReference>
<dbReference type="InterPro" id="IPR025943">
    <property type="entry name" value="Sigma_54_int_dom_ATP-bd_2"/>
</dbReference>
<dbReference type="Gene3D" id="3.30.450.40">
    <property type="match status" value="1"/>
</dbReference>